<protein>
    <submittedName>
        <fullName evidence="2">Filamentous hemagglutinin</fullName>
    </submittedName>
</protein>
<evidence type="ECO:0000313" key="2">
    <source>
        <dbReference type="EMBL" id="QQX55950.1"/>
    </source>
</evidence>
<dbReference type="EMBL" id="CP068391">
    <property type="protein sequence ID" value="QQX55950.1"/>
    <property type="molecule type" value="Genomic_DNA"/>
</dbReference>
<feature type="region of interest" description="Disordered" evidence="1">
    <location>
        <begin position="67"/>
        <end position="91"/>
    </location>
</feature>
<accession>A0A7U0NBA1</accession>
<proteinExistence type="predicted"/>
<name>A0A7U0NBA1_SERPR</name>
<gene>
    <name evidence="2" type="ORF">JKX24_12715</name>
</gene>
<reference evidence="2 3" key="1">
    <citation type="submission" date="2021-01" db="EMBL/GenBank/DDBJ databases">
        <title>Chromosome sequence of Serratia proteamaculans strain 94 rif-r, isolated from spoiled beef.</title>
        <authorList>
            <person name="Zaytseva Y.V."/>
            <person name="Iablokov S.N."/>
            <person name="Klyukina A."/>
        </authorList>
    </citation>
    <scope>NUCLEOTIDE SEQUENCE [LARGE SCALE GENOMIC DNA]</scope>
    <source>
        <strain evidence="2 3">94 rif-r</strain>
    </source>
</reference>
<evidence type="ECO:0000256" key="1">
    <source>
        <dbReference type="SAM" id="MobiDB-lite"/>
    </source>
</evidence>
<sequence>MATYPKLKDDLVQQNLNNIAKQDPRLEIAIKGDGSGKKDFSMGKGSSAEADRLGKIWLGDGAKKTSGGSWISADGTRGYRPPSAKDSPFATTGTQANFETYEINSSGKSVKVGNGHLNILD</sequence>
<dbReference type="Proteomes" id="UP000596176">
    <property type="component" value="Chromosome"/>
</dbReference>
<dbReference type="AlphaFoldDB" id="A0A7U0NBA1"/>
<evidence type="ECO:0000313" key="3">
    <source>
        <dbReference type="Proteomes" id="UP000596176"/>
    </source>
</evidence>
<organism evidence="2 3">
    <name type="scientific">Serratia proteamaculans</name>
    <dbReference type="NCBI Taxonomy" id="28151"/>
    <lineage>
        <taxon>Bacteria</taxon>
        <taxon>Pseudomonadati</taxon>
        <taxon>Pseudomonadota</taxon>
        <taxon>Gammaproteobacteria</taxon>
        <taxon>Enterobacterales</taxon>
        <taxon>Yersiniaceae</taxon>
        <taxon>Serratia</taxon>
    </lineage>
</organism>